<dbReference type="AlphaFoldDB" id="A0AA39HNV8"/>
<name>A0AA39HNV8_9BILA</name>
<proteinExistence type="predicted"/>
<protein>
    <recommendedName>
        <fullName evidence="4">C-type lectin domain-containing protein</fullName>
    </recommendedName>
</protein>
<accession>A0AA39HNV8</accession>
<dbReference type="PANTHER" id="PTHR22803">
    <property type="entry name" value="MANNOSE, PHOSPHOLIPASE, LECTIN RECEPTOR RELATED"/>
    <property type="match status" value="1"/>
</dbReference>
<dbReference type="InterPro" id="IPR018378">
    <property type="entry name" value="C-type_lectin_CS"/>
</dbReference>
<feature type="domain" description="C-type lectin" evidence="4">
    <location>
        <begin position="31"/>
        <end position="147"/>
    </location>
</feature>
<evidence type="ECO:0000256" key="3">
    <source>
        <dbReference type="SAM" id="SignalP"/>
    </source>
</evidence>
<feature type="signal peptide" evidence="3">
    <location>
        <begin position="1"/>
        <end position="18"/>
    </location>
</feature>
<keyword evidence="6" id="KW-1185">Reference proteome</keyword>
<feature type="region of interest" description="Disordered" evidence="2">
    <location>
        <begin position="186"/>
        <end position="237"/>
    </location>
</feature>
<dbReference type="SUPFAM" id="SSF56436">
    <property type="entry name" value="C-type lectin-like"/>
    <property type="match status" value="2"/>
</dbReference>
<feature type="compositionally biased region" description="Low complexity" evidence="2">
    <location>
        <begin position="191"/>
        <end position="233"/>
    </location>
</feature>
<organism evidence="5 6">
    <name type="scientific">Steinernema hermaphroditum</name>
    <dbReference type="NCBI Taxonomy" id="289476"/>
    <lineage>
        <taxon>Eukaryota</taxon>
        <taxon>Metazoa</taxon>
        <taxon>Ecdysozoa</taxon>
        <taxon>Nematoda</taxon>
        <taxon>Chromadorea</taxon>
        <taxon>Rhabditida</taxon>
        <taxon>Tylenchina</taxon>
        <taxon>Panagrolaimomorpha</taxon>
        <taxon>Strongyloidoidea</taxon>
        <taxon>Steinernematidae</taxon>
        <taxon>Steinernema</taxon>
    </lineage>
</organism>
<dbReference type="InterPro" id="IPR001304">
    <property type="entry name" value="C-type_lectin-like"/>
</dbReference>
<dbReference type="PROSITE" id="PS50041">
    <property type="entry name" value="C_TYPE_LECTIN_2"/>
    <property type="match status" value="2"/>
</dbReference>
<dbReference type="SMART" id="SM00034">
    <property type="entry name" value="CLECT"/>
    <property type="match status" value="2"/>
</dbReference>
<feature type="domain" description="C-type lectin" evidence="4">
    <location>
        <begin position="244"/>
        <end position="356"/>
    </location>
</feature>
<keyword evidence="1" id="KW-1015">Disulfide bond</keyword>
<evidence type="ECO:0000313" key="5">
    <source>
        <dbReference type="EMBL" id="KAK0409356.1"/>
    </source>
</evidence>
<dbReference type="Gene3D" id="3.10.100.10">
    <property type="entry name" value="Mannose-Binding Protein A, subunit A"/>
    <property type="match status" value="2"/>
</dbReference>
<dbReference type="Proteomes" id="UP001175271">
    <property type="component" value="Unassembled WGS sequence"/>
</dbReference>
<feature type="chain" id="PRO_5041304376" description="C-type lectin domain-containing protein" evidence="3">
    <location>
        <begin position="19"/>
        <end position="360"/>
    </location>
</feature>
<dbReference type="InterPro" id="IPR050111">
    <property type="entry name" value="C-type_lectin/snaclec_domain"/>
</dbReference>
<dbReference type="Pfam" id="PF00059">
    <property type="entry name" value="Lectin_C"/>
    <property type="match status" value="2"/>
</dbReference>
<evidence type="ECO:0000313" key="6">
    <source>
        <dbReference type="Proteomes" id="UP001175271"/>
    </source>
</evidence>
<dbReference type="CDD" id="cd00037">
    <property type="entry name" value="CLECT"/>
    <property type="match status" value="1"/>
</dbReference>
<dbReference type="PROSITE" id="PS00615">
    <property type="entry name" value="C_TYPE_LECTIN_1"/>
    <property type="match status" value="1"/>
</dbReference>
<keyword evidence="3" id="KW-0732">Signal</keyword>
<dbReference type="InterPro" id="IPR016186">
    <property type="entry name" value="C-type_lectin-like/link_sf"/>
</dbReference>
<comment type="caution">
    <text evidence="5">The sequence shown here is derived from an EMBL/GenBank/DDBJ whole genome shotgun (WGS) entry which is preliminary data.</text>
</comment>
<dbReference type="EMBL" id="JAUCMV010000003">
    <property type="protein sequence ID" value="KAK0409356.1"/>
    <property type="molecule type" value="Genomic_DNA"/>
</dbReference>
<evidence type="ECO:0000256" key="2">
    <source>
        <dbReference type="SAM" id="MobiDB-lite"/>
    </source>
</evidence>
<evidence type="ECO:0000256" key="1">
    <source>
        <dbReference type="ARBA" id="ARBA00023157"/>
    </source>
</evidence>
<gene>
    <name evidence="5" type="ORF">QR680_004491</name>
</gene>
<dbReference type="InterPro" id="IPR016187">
    <property type="entry name" value="CTDL_fold"/>
</dbReference>
<evidence type="ECO:0000259" key="4">
    <source>
        <dbReference type="PROSITE" id="PS50041"/>
    </source>
</evidence>
<sequence>MSFLHSTVILLIVGFGVAQRVCPPNAVTSSDRTKCFHVVPVLNSFDDAERTCLNMQARFASVCNSVDNERISETAFDLFINLRMRNTKLWLGGTKQGSGNWTWLDGSVFAYSSWDSPSNYGNCVALDSATGFWSAAACDAVAAYVCEVDAISHSPSTCPTPTPPVCPPCPSCRSRTWTCPPATECPPCPTQSPTTTRTSTVSTTRNIPESTSEASTLAATTGIGSSSPTSLAPSPTPGPAWKRYGGNVYCFNAARKNWTDAKQWCHSSGADLVSIHSAGENDFVFSLSRGSCWIGAQSPYQNASFAWSDGSEWSYTEWIAGEPNNPGGVFSCAQYFGVGKQWYSNQCGSKYPFVCKKKAN</sequence>
<reference evidence="5" key="1">
    <citation type="submission" date="2023-06" db="EMBL/GenBank/DDBJ databases">
        <title>Genomic analysis of the entomopathogenic nematode Steinernema hermaphroditum.</title>
        <authorList>
            <person name="Schwarz E.M."/>
            <person name="Heppert J.K."/>
            <person name="Baniya A."/>
            <person name="Schwartz H.T."/>
            <person name="Tan C.-H."/>
            <person name="Antoshechkin I."/>
            <person name="Sternberg P.W."/>
            <person name="Goodrich-Blair H."/>
            <person name="Dillman A.R."/>
        </authorList>
    </citation>
    <scope>NUCLEOTIDE SEQUENCE</scope>
    <source>
        <strain evidence="5">PS9179</strain>
        <tissue evidence="5">Whole animal</tissue>
    </source>
</reference>